<feature type="domain" description="HTH merR-type" evidence="2">
    <location>
        <begin position="1"/>
        <end position="30"/>
    </location>
</feature>
<evidence type="ECO:0000256" key="1">
    <source>
        <dbReference type="SAM" id="MobiDB-lite"/>
    </source>
</evidence>
<dbReference type="InterPro" id="IPR000551">
    <property type="entry name" value="MerR-type_HTH_dom"/>
</dbReference>
<keyword evidence="4" id="KW-1185">Reference proteome</keyword>
<reference evidence="3" key="1">
    <citation type="submission" date="2021-06" db="EMBL/GenBank/DDBJ databases">
        <title>Comparative genomics, transcriptomics and evolutionary studies reveal genomic signatures of adaptation to plant cell wall in hemibiotrophic fungi.</title>
        <authorList>
            <consortium name="DOE Joint Genome Institute"/>
            <person name="Baroncelli R."/>
            <person name="Diaz J.F."/>
            <person name="Benocci T."/>
            <person name="Peng M."/>
            <person name="Battaglia E."/>
            <person name="Haridas S."/>
            <person name="Andreopoulos W."/>
            <person name="Labutti K."/>
            <person name="Pangilinan J."/>
            <person name="Floch G.L."/>
            <person name="Makela M.R."/>
            <person name="Henrissat B."/>
            <person name="Grigoriev I.V."/>
            <person name="Crouch J.A."/>
            <person name="De Vries R.P."/>
            <person name="Sukno S.A."/>
            <person name="Thon M.R."/>
        </authorList>
    </citation>
    <scope>NUCLEOTIDE SEQUENCE</scope>
    <source>
        <strain evidence="3">CBS 125086</strain>
    </source>
</reference>
<dbReference type="GO" id="GO:0003677">
    <property type="term" value="F:DNA binding"/>
    <property type="evidence" value="ECO:0007669"/>
    <property type="project" value="InterPro"/>
</dbReference>
<dbReference type="AlphaFoldDB" id="A0AAD8PJ13"/>
<protein>
    <recommendedName>
        <fullName evidence="2">HTH merR-type domain-containing protein</fullName>
    </recommendedName>
</protein>
<name>A0AAD8PJ13_9PEZI</name>
<evidence type="ECO:0000313" key="4">
    <source>
        <dbReference type="Proteomes" id="UP001230504"/>
    </source>
</evidence>
<dbReference type="RefSeq" id="XP_060406984.1">
    <property type="nucleotide sequence ID" value="XM_060560487.1"/>
</dbReference>
<dbReference type="GO" id="GO:0006355">
    <property type="term" value="P:regulation of DNA-templated transcription"/>
    <property type="evidence" value="ECO:0007669"/>
    <property type="project" value="InterPro"/>
</dbReference>
<sequence>MYELQRLEQFVRIWRRLGWSVEETDDALMVFGELPPPDSDLASNTPQGGLVITPSTIKSLATVRKISDLSTLNCLPLLLATVGMSHDDFVQIQDNEGLGDDLTPDTLWVYYRHITAASMAGVPYSVLLSLLMTLSTEVTPLSTPETWLKTVESWKTLQADGWDATSLFDVAGRLGSKNMQTLKQCPPALTETVIKYLSKLENRVSGLNAALMVESPKDGNDDKGKGEGQDQVQEKRRQFILQSSLLSQEELQDLFLVFSEDVTIQVETSITGDLLIPLDLRGSVATTLELLLKKATAPARGHSGLAVPYQGGRSLDPATGDEDCRCLGCCDEPAGLGDSLSDAEASMGTEHASLLVVLESPPGPG</sequence>
<evidence type="ECO:0000259" key="2">
    <source>
        <dbReference type="PROSITE" id="PS50937"/>
    </source>
</evidence>
<dbReference type="PROSITE" id="PS50937">
    <property type="entry name" value="HTH_MERR_2"/>
    <property type="match status" value="1"/>
</dbReference>
<dbReference type="EMBL" id="JAHLJV010000205">
    <property type="protein sequence ID" value="KAK1564156.1"/>
    <property type="molecule type" value="Genomic_DNA"/>
</dbReference>
<dbReference type="GeneID" id="85444727"/>
<gene>
    <name evidence="3" type="ORF">LY79DRAFT_585292</name>
</gene>
<evidence type="ECO:0000313" key="3">
    <source>
        <dbReference type="EMBL" id="KAK1564156.1"/>
    </source>
</evidence>
<dbReference type="Proteomes" id="UP001230504">
    <property type="component" value="Unassembled WGS sequence"/>
</dbReference>
<comment type="caution">
    <text evidence="3">The sequence shown here is derived from an EMBL/GenBank/DDBJ whole genome shotgun (WGS) entry which is preliminary data.</text>
</comment>
<accession>A0AAD8PJ13</accession>
<organism evidence="3 4">
    <name type="scientific">Colletotrichum navitas</name>
    <dbReference type="NCBI Taxonomy" id="681940"/>
    <lineage>
        <taxon>Eukaryota</taxon>
        <taxon>Fungi</taxon>
        <taxon>Dikarya</taxon>
        <taxon>Ascomycota</taxon>
        <taxon>Pezizomycotina</taxon>
        <taxon>Sordariomycetes</taxon>
        <taxon>Hypocreomycetidae</taxon>
        <taxon>Glomerellales</taxon>
        <taxon>Glomerellaceae</taxon>
        <taxon>Colletotrichum</taxon>
        <taxon>Colletotrichum graminicola species complex</taxon>
    </lineage>
</organism>
<proteinExistence type="predicted"/>
<feature type="region of interest" description="Disordered" evidence="1">
    <location>
        <begin position="214"/>
        <end position="233"/>
    </location>
</feature>
<feature type="compositionally biased region" description="Basic and acidic residues" evidence="1">
    <location>
        <begin position="215"/>
        <end position="233"/>
    </location>
</feature>